<feature type="compositionally biased region" description="Polar residues" evidence="1">
    <location>
        <begin position="223"/>
        <end position="233"/>
    </location>
</feature>
<dbReference type="Proteomes" id="UP001320420">
    <property type="component" value="Unassembled WGS sequence"/>
</dbReference>
<keyword evidence="3" id="KW-1185">Reference proteome</keyword>
<evidence type="ECO:0000256" key="1">
    <source>
        <dbReference type="SAM" id="MobiDB-lite"/>
    </source>
</evidence>
<feature type="region of interest" description="Disordered" evidence="1">
    <location>
        <begin position="209"/>
        <end position="233"/>
    </location>
</feature>
<accession>A0AAN9V043</accession>
<dbReference type="EMBL" id="JAKJXP020000006">
    <property type="protein sequence ID" value="KAK7756661.1"/>
    <property type="molecule type" value="Genomic_DNA"/>
</dbReference>
<dbReference type="AlphaFoldDB" id="A0AAN9V043"/>
<evidence type="ECO:0000313" key="2">
    <source>
        <dbReference type="EMBL" id="KAK7756661.1"/>
    </source>
</evidence>
<comment type="caution">
    <text evidence="2">The sequence shown here is derived from an EMBL/GenBank/DDBJ whole genome shotgun (WGS) entry which is preliminary data.</text>
</comment>
<proteinExistence type="predicted"/>
<gene>
    <name evidence="2" type="ORF">SLS62_001498</name>
</gene>
<evidence type="ECO:0000313" key="3">
    <source>
        <dbReference type="Proteomes" id="UP001320420"/>
    </source>
</evidence>
<sequence length="233" mass="27689">MTYCDWLNVVLDCHSGYQPSRVETFRFRQDPVPLPLYSAEDIDAMLNFYRIRLNHTQNTNLARRRKLLHDRLCQEMTRAYKALYIKEPCEAGIEYFTVPLKHIQAALRWAIKLRDYDEAHPVNQSELSFAASDGEARKCWRRFKLDGIRHCLLLLVQLLELMVPQYHEFWEEAEESLGREDWHTQFIYDSKNSQDSTLREHPRMSDVLWHDTSPSDRLEGLVQTGNTQNEDNW</sequence>
<name>A0AAN9V043_9PEZI</name>
<reference evidence="2 3" key="1">
    <citation type="submission" date="2024-02" db="EMBL/GenBank/DDBJ databases">
        <title>De novo assembly and annotation of 12 fungi associated with fruit tree decline syndrome in Ontario, Canada.</title>
        <authorList>
            <person name="Sulman M."/>
            <person name="Ellouze W."/>
            <person name="Ilyukhin E."/>
        </authorList>
    </citation>
    <scope>NUCLEOTIDE SEQUENCE [LARGE SCALE GENOMIC DNA]</scope>
    <source>
        <strain evidence="2 3">M11/M66-122</strain>
    </source>
</reference>
<protein>
    <submittedName>
        <fullName evidence="2">Uncharacterized protein</fullName>
    </submittedName>
</protein>
<organism evidence="2 3">
    <name type="scientific">Diatrype stigma</name>
    <dbReference type="NCBI Taxonomy" id="117547"/>
    <lineage>
        <taxon>Eukaryota</taxon>
        <taxon>Fungi</taxon>
        <taxon>Dikarya</taxon>
        <taxon>Ascomycota</taxon>
        <taxon>Pezizomycotina</taxon>
        <taxon>Sordariomycetes</taxon>
        <taxon>Xylariomycetidae</taxon>
        <taxon>Xylariales</taxon>
        <taxon>Diatrypaceae</taxon>
        <taxon>Diatrype</taxon>
    </lineage>
</organism>